<reference evidence="2" key="2">
    <citation type="submission" date="2013-04" db="UniProtKB">
        <authorList>
            <consortium name="EnsemblPlants"/>
        </authorList>
    </citation>
    <scope>IDENTIFICATION</scope>
</reference>
<feature type="domain" description="KIB1-4 beta-propeller" evidence="1">
    <location>
        <begin position="76"/>
        <end position="347"/>
    </location>
</feature>
<dbReference type="Gramene" id="OB08G11860.1">
    <property type="protein sequence ID" value="OB08G11860.1"/>
    <property type="gene ID" value="OB08G11860"/>
</dbReference>
<dbReference type="SUPFAM" id="SSF81383">
    <property type="entry name" value="F-box domain"/>
    <property type="match status" value="1"/>
</dbReference>
<name>J3MQ07_ORYBR</name>
<protein>
    <recommendedName>
        <fullName evidence="1">KIB1-4 beta-propeller domain-containing protein</fullName>
    </recommendedName>
</protein>
<dbReference type="Proteomes" id="UP000006038">
    <property type="component" value="Chromosome 8"/>
</dbReference>
<dbReference type="PANTHER" id="PTHR34708">
    <property type="entry name" value="OS07G0440000 PROTEIN"/>
    <property type="match status" value="1"/>
</dbReference>
<dbReference type="InterPro" id="IPR005174">
    <property type="entry name" value="KIB1-4_b-propeller"/>
</dbReference>
<dbReference type="HOGENOM" id="CLU_041219_1_0_1"/>
<dbReference type="eggNOG" id="ENOG502SVJV">
    <property type="taxonomic scope" value="Eukaryota"/>
</dbReference>
<accession>J3MQ07</accession>
<evidence type="ECO:0000313" key="2">
    <source>
        <dbReference type="EnsemblPlants" id="OB08G11860.1"/>
    </source>
</evidence>
<dbReference type="InterPro" id="IPR036047">
    <property type="entry name" value="F-box-like_dom_sf"/>
</dbReference>
<organism evidence="2">
    <name type="scientific">Oryza brachyantha</name>
    <name type="common">malo sina</name>
    <dbReference type="NCBI Taxonomy" id="4533"/>
    <lineage>
        <taxon>Eukaryota</taxon>
        <taxon>Viridiplantae</taxon>
        <taxon>Streptophyta</taxon>
        <taxon>Embryophyta</taxon>
        <taxon>Tracheophyta</taxon>
        <taxon>Spermatophyta</taxon>
        <taxon>Magnoliopsida</taxon>
        <taxon>Liliopsida</taxon>
        <taxon>Poales</taxon>
        <taxon>Poaceae</taxon>
        <taxon>BOP clade</taxon>
        <taxon>Oryzoideae</taxon>
        <taxon>Oryzeae</taxon>
        <taxon>Oryzinae</taxon>
        <taxon>Oryza</taxon>
    </lineage>
</organism>
<sequence length="392" mass="42835">MACLGGWGDLPPDLLDVVADALPLEDYTRVRAVCTAWRAALPPTLPSLLVRRLDGGCHRLSPWCLSAATAVLQCPPTMLSPTRRCVGSGSGPGWIAVCGPEVVGLVNPLTGEEIPFRSFPQRGLVVSKIVFAPNPTARDFTAVVISDHACFTGRGRIAYTTRGNGGWAHVEVPGLPRRDGIADVVYHDKGGGKKVAYCLTGSGDVHVLHLPAGRHGQRRRRPLPPSFQRLFDKASMVFYPTVAFAPPYDDATRRTENAKNLVLCHDGHFYQIWRNKCNDEMLVLRYYPRRRPCWVAAKDLGGFSVFIGQNNAVALRVDGSGGAATPGLRRNCVYWIDGSRNEAKVFDMETGKSSPCFPNGDEAHAAICWCYMGTGVAKSPHHVHVQKRARRV</sequence>
<proteinExistence type="predicted"/>
<keyword evidence="3" id="KW-1185">Reference proteome</keyword>
<dbReference type="EnsemblPlants" id="OB08G11860.1">
    <property type="protein sequence ID" value="OB08G11860.1"/>
    <property type="gene ID" value="OB08G11860"/>
</dbReference>
<evidence type="ECO:0000313" key="3">
    <source>
        <dbReference type="Proteomes" id="UP000006038"/>
    </source>
</evidence>
<dbReference type="Pfam" id="PF03478">
    <property type="entry name" value="Beta-prop_KIB1-4"/>
    <property type="match status" value="1"/>
</dbReference>
<evidence type="ECO:0000259" key="1">
    <source>
        <dbReference type="Pfam" id="PF03478"/>
    </source>
</evidence>
<dbReference type="PANTHER" id="PTHR34708:SF1">
    <property type="entry name" value="OS08G0126400 PROTEIN"/>
    <property type="match status" value="1"/>
</dbReference>
<reference evidence="2" key="1">
    <citation type="journal article" date="2013" name="Nat. Commun.">
        <title>Whole-genome sequencing of Oryza brachyantha reveals mechanisms underlying Oryza genome evolution.</title>
        <authorList>
            <person name="Chen J."/>
            <person name="Huang Q."/>
            <person name="Gao D."/>
            <person name="Wang J."/>
            <person name="Lang Y."/>
            <person name="Liu T."/>
            <person name="Li B."/>
            <person name="Bai Z."/>
            <person name="Luis Goicoechea J."/>
            <person name="Liang C."/>
            <person name="Chen C."/>
            <person name="Zhang W."/>
            <person name="Sun S."/>
            <person name="Liao Y."/>
            <person name="Zhang X."/>
            <person name="Yang L."/>
            <person name="Song C."/>
            <person name="Wang M."/>
            <person name="Shi J."/>
            <person name="Liu G."/>
            <person name="Liu J."/>
            <person name="Zhou H."/>
            <person name="Zhou W."/>
            <person name="Yu Q."/>
            <person name="An N."/>
            <person name="Chen Y."/>
            <person name="Cai Q."/>
            <person name="Wang B."/>
            <person name="Liu B."/>
            <person name="Min J."/>
            <person name="Huang Y."/>
            <person name="Wu H."/>
            <person name="Li Z."/>
            <person name="Zhang Y."/>
            <person name="Yin Y."/>
            <person name="Song W."/>
            <person name="Jiang J."/>
            <person name="Jackson S.A."/>
            <person name="Wing R.A."/>
            <person name="Wang J."/>
            <person name="Chen M."/>
        </authorList>
    </citation>
    <scope>NUCLEOTIDE SEQUENCE [LARGE SCALE GENOMIC DNA]</scope>
    <source>
        <strain evidence="2">cv. IRGC 101232</strain>
    </source>
</reference>
<dbReference type="OMA" id="WADAECP"/>
<dbReference type="AlphaFoldDB" id="J3MQ07"/>
<dbReference type="Gene3D" id="1.20.1280.50">
    <property type="match status" value="1"/>
</dbReference>